<gene>
    <name evidence="1" type="ORF">GQ55_9G260300</name>
</gene>
<proteinExistence type="predicted"/>
<dbReference type="EMBL" id="CM009757">
    <property type="protein sequence ID" value="PUZ39134.1"/>
    <property type="molecule type" value="Genomic_DNA"/>
</dbReference>
<name>A0A2T7C739_9POAL</name>
<protein>
    <submittedName>
        <fullName evidence="1">Uncharacterized protein</fullName>
    </submittedName>
</protein>
<evidence type="ECO:0000313" key="1">
    <source>
        <dbReference type="EMBL" id="PUZ39134.1"/>
    </source>
</evidence>
<dbReference type="Proteomes" id="UP000244336">
    <property type="component" value="Chromosome 9"/>
</dbReference>
<sequence length="64" mass="7062">MPELLHCLNLWIQDCPSQRAYMATDDGYISTSDMEDDAAEDAIVEDGDVLGSEDTTAFGRIIVH</sequence>
<dbReference type="Gramene" id="PUZ39134">
    <property type="protein sequence ID" value="PUZ39134"/>
    <property type="gene ID" value="GQ55_9G260300"/>
</dbReference>
<dbReference type="AlphaFoldDB" id="A0A2T7C739"/>
<keyword evidence="2" id="KW-1185">Reference proteome</keyword>
<evidence type="ECO:0000313" key="2">
    <source>
        <dbReference type="Proteomes" id="UP000244336"/>
    </source>
</evidence>
<accession>A0A2T7C739</accession>
<organism evidence="1 2">
    <name type="scientific">Panicum hallii var. hallii</name>
    <dbReference type="NCBI Taxonomy" id="1504633"/>
    <lineage>
        <taxon>Eukaryota</taxon>
        <taxon>Viridiplantae</taxon>
        <taxon>Streptophyta</taxon>
        <taxon>Embryophyta</taxon>
        <taxon>Tracheophyta</taxon>
        <taxon>Spermatophyta</taxon>
        <taxon>Magnoliopsida</taxon>
        <taxon>Liliopsida</taxon>
        <taxon>Poales</taxon>
        <taxon>Poaceae</taxon>
        <taxon>PACMAD clade</taxon>
        <taxon>Panicoideae</taxon>
        <taxon>Panicodae</taxon>
        <taxon>Paniceae</taxon>
        <taxon>Panicinae</taxon>
        <taxon>Panicum</taxon>
        <taxon>Panicum sect. Panicum</taxon>
    </lineage>
</organism>
<reference evidence="1 2" key="1">
    <citation type="submission" date="2018-04" db="EMBL/GenBank/DDBJ databases">
        <title>WGS assembly of Panicum hallii var. hallii HAL2.</title>
        <authorList>
            <person name="Lovell J."/>
            <person name="Jenkins J."/>
            <person name="Lowry D."/>
            <person name="Mamidi S."/>
            <person name="Sreedasyam A."/>
            <person name="Weng X."/>
            <person name="Barry K."/>
            <person name="Bonette J."/>
            <person name="Campitelli B."/>
            <person name="Daum C."/>
            <person name="Gordon S."/>
            <person name="Gould B."/>
            <person name="Lipzen A."/>
            <person name="MacQueen A."/>
            <person name="Palacio-Mejia J."/>
            <person name="Plott C."/>
            <person name="Shakirov E."/>
            <person name="Shu S."/>
            <person name="Yoshinaga Y."/>
            <person name="Zane M."/>
            <person name="Rokhsar D."/>
            <person name="Grimwood J."/>
            <person name="Schmutz J."/>
            <person name="Juenger T."/>
        </authorList>
    </citation>
    <scope>NUCLEOTIDE SEQUENCE [LARGE SCALE GENOMIC DNA]</scope>
    <source>
        <strain evidence="2">cv. HAL2</strain>
    </source>
</reference>